<feature type="transmembrane region" description="Helical" evidence="1">
    <location>
        <begin position="36"/>
        <end position="53"/>
    </location>
</feature>
<protein>
    <recommendedName>
        <fullName evidence="4">PH domain-containing protein</fullName>
    </recommendedName>
</protein>
<comment type="caution">
    <text evidence="2">The sequence shown here is derived from an EMBL/GenBank/DDBJ whole genome shotgun (WGS) entry which is preliminary data.</text>
</comment>
<dbReference type="RefSeq" id="WP_125715507.1">
    <property type="nucleotide sequence ID" value="NZ_JBHTOP010000022.1"/>
</dbReference>
<organism evidence="2 3">
    <name type="scientific">Agrilactobacillus yilanensis</name>
    <dbReference type="NCBI Taxonomy" id="2485997"/>
    <lineage>
        <taxon>Bacteria</taxon>
        <taxon>Bacillati</taxon>
        <taxon>Bacillota</taxon>
        <taxon>Bacilli</taxon>
        <taxon>Lactobacillales</taxon>
        <taxon>Lactobacillaceae</taxon>
        <taxon>Agrilactobacillus</taxon>
    </lineage>
</organism>
<keyword evidence="1" id="KW-0472">Membrane</keyword>
<proteinExistence type="predicted"/>
<reference evidence="3" key="1">
    <citation type="journal article" date="2019" name="Int. J. Syst. Evol. Microbiol.">
        <title>The Global Catalogue of Microorganisms (GCM) 10K type strain sequencing project: providing services to taxonomists for standard genome sequencing and annotation.</title>
        <authorList>
            <consortium name="The Broad Institute Genomics Platform"/>
            <consortium name="The Broad Institute Genome Sequencing Center for Infectious Disease"/>
            <person name="Wu L."/>
            <person name="Ma J."/>
        </authorList>
    </citation>
    <scope>NUCLEOTIDE SEQUENCE [LARGE SCALE GENOMIC DNA]</scope>
    <source>
        <strain evidence="3">CCM 8896</strain>
    </source>
</reference>
<keyword evidence="1" id="KW-0812">Transmembrane</keyword>
<accession>A0ABW4JA42</accession>
<evidence type="ECO:0000313" key="2">
    <source>
        <dbReference type="EMBL" id="MFD1672085.1"/>
    </source>
</evidence>
<sequence>MRTTAIKDSILLSALLAITLVGVTLTDLFQSDFSLRSIIMVNFYAIILILGIYSNYRLKYFNLCLNAYIAQHHLSRLTLEEVTGFSRFDFSINRDKTMTFAFGLPNKRRTVLKKLKATYGPLATTNP</sequence>
<keyword evidence="3" id="KW-1185">Reference proteome</keyword>
<name>A0ABW4JA42_9LACO</name>
<dbReference type="Proteomes" id="UP001597267">
    <property type="component" value="Unassembled WGS sequence"/>
</dbReference>
<gene>
    <name evidence="2" type="ORF">ACFQ5M_08255</name>
</gene>
<dbReference type="EMBL" id="JBHTOP010000022">
    <property type="protein sequence ID" value="MFD1672085.1"/>
    <property type="molecule type" value="Genomic_DNA"/>
</dbReference>
<keyword evidence="1" id="KW-1133">Transmembrane helix</keyword>
<evidence type="ECO:0000313" key="3">
    <source>
        <dbReference type="Proteomes" id="UP001597267"/>
    </source>
</evidence>
<evidence type="ECO:0008006" key="4">
    <source>
        <dbReference type="Google" id="ProtNLM"/>
    </source>
</evidence>
<evidence type="ECO:0000256" key="1">
    <source>
        <dbReference type="SAM" id="Phobius"/>
    </source>
</evidence>